<dbReference type="AlphaFoldDB" id="A0A3G9IPG6"/>
<dbReference type="EMBL" id="AP019308">
    <property type="protein sequence ID" value="BBH20162.1"/>
    <property type="molecule type" value="Genomic_DNA"/>
</dbReference>
<dbReference type="SUPFAM" id="SSF53448">
    <property type="entry name" value="Nucleotide-diphospho-sugar transferases"/>
    <property type="match status" value="1"/>
</dbReference>
<dbReference type="Gene3D" id="3.90.550.10">
    <property type="entry name" value="Spore Coat Polysaccharide Biosynthesis Protein SpsA, Chain A"/>
    <property type="match status" value="1"/>
</dbReference>
<sequence length="276" mass="31564">MNPLVSVVIPTYNRPGPLCELIECLFRQTHKNIEIIIVNDNGEKVDFIKELYPELKILILDMSSNVKHVTARNAGVSAASGTYIMLCDDDDLVVPTHITTMLSEISEFEMVYSDVEIVEFITEGRTRIPAKRSLFAYEYDLEAMRSFSTFIPSGCLYLRDIHTKIGMFDENVYHYWDWDFFLRVSDKFRIKRVPVAGTLYAFASGGDNLSEGLSSMEPYLNQLSKKHDLGKLPTRNFFLLLEEPKVKERRSESNIIWDGQPVVSRWSLVEEGGTGL</sequence>
<evidence type="ECO:0000313" key="2">
    <source>
        <dbReference type="EMBL" id="BBH20162.1"/>
    </source>
</evidence>
<accession>A0A3G9IPG6</accession>
<dbReference type="PANTHER" id="PTHR22916:SF3">
    <property type="entry name" value="UDP-GLCNAC:BETAGAL BETA-1,3-N-ACETYLGLUCOSAMINYLTRANSFERASE-LIKE PROTEIN 1"/>
    <property type="match status" value="1"/>
</dbReference>
<proteinExistence type="inferred from homology"/>
<protein>
    <submittedName>
        <fullName evidence="2">Putative glycosyltransferase YwdF</fullName>
    </submittedName>
</protein>
<keyword evidence="2" id="KW-0808">Transferase</keyword>
<dbReference type="InterPro" id="IPR001173">
    <property type="entry name" value="Glyco_trans_2-like"/>
</dbReference>
<keyword evidence="3" id="KW-1185">Reference proteome</keyword>
<comment type="similarity">
    <text evidence="1">Belongs to the glycosyltransferase 2 family.</text>
</comment>
<evidence type="ECO:0000256" key="1">
    <source>
        <dbReference type="ARBA" id="ARBA00006739"/>
    </source>
</evidence>
<dbReference type="KEGG" id="pbk:Back11_15070"/>
<dbReference type="Pfam" id="PF00535">
    <property type="entry name" value="Glycos_transf_2"/>
    <property type="match status" value="1"/>
</dbReference>
<dbReference type="RefSeq" id="WP_125655016.1">
    <property type="nucleotide sequence ID" value="NZ_AP019308.1"/>
</dbReference>
<gene>
    <name evidence="2" type="primary">ywdF</name>
    <name evidence="2" type="ORF">Back11_15070</name>
</gene>
<organism evidence="2 3">
    <name type="scientific">Paenibacillus baekrokdamisoli</name>
    <dbReference type="NCBI Taxonomy" id="1712516"/>
    <lineage>
        <taxon>Bacteria</taxon>
        <taxon>Bacillati</taxon>
        <taxon>Bacillota</taxon>
        <taxon>Bacilli</taxon>
        <taxon>Bacillales</taxon>
        <taxon>Paenibacillaceae</taxon>
        <taxon>Paenibacillus</taxon>
    </lineage>
</organism>
<name>A0A3G9IPG6_9BACL</name>
<dbReference type="OrthoDB" id="396512at2"/>
<dbReference type="PANTHER" id="PTHR22916">
    <property type="entry name" value="GLYCOSYLTRANSFERASE"/>
    <property type="match status" value="1"/>
</dbReference>
<reference evidence="2 3" key="1">
    <citation type="submission" date="2018-11" db="EMBL/GenBank/DDBJ databases">
        <title>Complete genome sequence of Paenibacillus baekrokdamisoli strain KCTC 33723.</title>
        <authorList>
            <person name="Kang S.W."/>
            <person name="Lee K.C."/>
            <person name="Kim K.K."/>
            <person name="Kim J.S."/>
            <person name="Kim D.S."/>
            <person name="Ko S.H."/>
            <person name="Yang S.H."/>
            <person name="Lee J.S."/>
        </authorList>
    </citation>
    <scope>NUCLEOTIDE SEQUENCE [LARGE SCALE GENOMIC DNA]</scope>
    <source>
        <strain evidence="2 3">KCTC 33723</strain>
    </source>
</reference>
<evidence type="ECO:0000313" key="3">
    <source>
        <dbReference type="Proteomes" id="UP000275368"/>
    </source>
</evidence>
<dbReference type="CDD" id="cd00761">
    <property type="entry name" value="Glyco_tranf_GTA_type"/>
    <property type="match status" value="1"/>
</dbReference>
<dbReference type="GO" id="GO:0016758">
    <property type="term" value="F:hexosyltransferase activity"/>
    <property type="evidence" value="ECO:0007669"/>
    <property type="project" value="UniProtKB-ARBA"/>
</dbReference>
<dbReference type="Proteomes" id="UP000275368">
    <property type="component" value="Chromosome"/>
</dbReference>
<dbReference type="InterPro" id="IPR029044">
    <property type="entry name" value="Nucleotide-diphossugar_trans"/>
</dbReference>